<organism evidence="2 3">
    <name type="scientific">Protea cynaroides</name>
    <dbReference type="NCBI Taxonomy" id="273540"/>
    <lineage>
        <taxon>Eukaryota</taxon>
        <taxon>Viridiplantae</taxon>
        <taxon>Streptophyta</taxon>
        <taxon>Embryophyta</taxon>
        <taxon>Tracheophyta</taxon>
        <taxon>Spermatophyta</taxon>
        <taxon>Magnoliopsida</taxon>
        <taxon>Proteales</taxon>
        <taxon>Proteaceae</taxon>
        <taxon>Protea</taxon>
    </lineage>
</organism>
<feature type="compositionally biased region" description="Polar residues" evidence="1">
    <location>
        <begin position="38"/>
        <end position="50"/>
    </location>
</feature>
<accession>A0A9Q0KVK3</accession>
<dbReference type="Proteomes" id="UP001141806">
    <property type="component" value="Unassembled WGS sequence"/>
</dbReference>
<dbReference type="PANTHER" id="PTHR33472">
    <property type="entry name" value="OS01G0106600 PROTEIN"/>
    <property type="match status" value="1"/>
</dbReference>
<dbReference type="AlphaFoldDB" id="A0A9Q0KVK3"/>
<dbReference type="PANTHER" id="PTHR33472:SF28">
    <property type="entry name" value="BROMO AND FHA DOMAIN-CONTAINING PROTEIN DDB_G0267958"/>
    <property type="match status" value="1"/>
</dbReference>
<feature type="region of interest" description="Disordered" evidence="1">
    <location>
        <begin position="130"/>
        <end position="176"/>
    </location>
</feature>
<feature type="region of interest" description="Disordered" evidence="1">
    <location>
        <begin position="35"/>
        <end position="58"/>
    </location>
</feature>
<dbReference type="EMBL" id="JAMYWD010000002">
    <property type="protein sequence ID" value="KAJ4977632.1"/>
    <property type="molecule type" value="Genomic_DNA"/>
</dbReference>
<keyword evidence="3" id="KW-1185">Reference proteome</keyword>
<reference evidence="2" key="1">
    <citation type="journal article" date="2023" name="Plant J.">
        <title>The genome of the king protea, Protea cynaroides.</title>
        <authorList>
            <person name="Chang J."/>
            <person name="Duong T.A."/>
            <person name="Schoeman C."/>
            <person name="Ma X."/>
            <person name="Roodt D."/>
            <person name="Barker N."/>
            <person name="Li Z."/>
            <person name="Van de Peer Y."/>
            <person name="Mizrachi E."/>
        </authorList>
    </citation>
    <scope>NUCLEOTIDE SEQUENCE</scope>
    <source>
        <tissue evidence="2">Young leaves</tissue>
    </source>
</reference>
<evidence type="ECO:0000256" key="1">
    <source>
        <dbReference type="SAM" id="MobiDB-lite"/>
    </source>
</evidence>
<feature type="compositionally biased region" description="Basic residues" evidence="1">
    <location>
        <begin position="148"/>
        <end position="162"/>
    </location>
</feature>
<evidence type="ECO:0000313" key="2">
    <source>
        <dbReference type="EMBL" id="KAJ4977632.1"/>
    </source>
</evidence>
<protein>
    <submittedName>
        <fullName evidence="2">Uncharacterized protein</fullName>
    </submittedName>
</protein>
<name>A0A9Q0KVK3_9MAGN</name>
<sequence>MGLEPIQMEGGEIQKQLDREVRDMVSALTRRLFDLQHGNKTNSGTGQPRGNNEDNDGPGVITLAGTNTGATMRTGSDEISQPYSLPLGEQEMNAYVNSNFQAINNSLMMGGSYNSNDPGVHMDINDYIDHELDGHEEVDEEEEEEQKHKHKHKKKHGKKGKKIASGPSVTQEDHSD</sequence>
<proteinExistence type="predicted"/>
<gene>
    <name evidence="2" type="ORF">NE237_008412</name>
</gene>
<evidence type="ECO:0000313" key="3">
    <source>
        <dbReference type="Proteomes" id="UP001141806"/>
    </source>
</evidence>
<comment type="caution">
    <text evidence="2">The sequence shown here is derived from an EMBL/GenBank/DDBJ whole genome shotgun (WGS) entry which is preliminary data.</text>
</comment>
<dbReference type="OrthoDB" id="774437at2759"/>